<proteinExistence type="predicted"/>
<accession>A0ABV6I7Z3</accession>
<protein>
    <submittedName>
        <fullName evidence="1">Uncharacterized protein</fullName>
    </submittedName>
</protein>
<keyword evidence="2" id="KW-1185">Reference proteome</keyword>
<name>A0ABV6I7Z3_9RHOB</name>
<evidence type="ECO:0000313" key="2">
    <source>
        <dbReference type="Proteomes" id="UP001589799"/>
    </source>
</evidence>
<organism evidence="1 2">
    <name type="scientific">Paracoccus niistensis</name>
    <dbReference type="NCBI Taxonomy" id="632935"/>
    <lineage>
        <taxon>Bacteria</taxon>
        <taxon>Pseudomonadati</taxon>
        <taxon>Pseudomonadota</taxon>
        <taxon>Alphaproteobacteria</taxon>
        <taxon>Rhodobacterales</taxon>
        <taxon>Paracoccaceae</taxon>
        <taxon>Paracoccus</taxon>
    </lineage>
</organism>
<comment type="caution">
    <text evidence="1">The sequence shown here is derived from an EMBL/GenBank/DDBJ whole genome shotgun (WGS) entry which is preliminary data.</text>
</comment>
<reference evidence="1 2" key="1">
    <citation type="submission" date="2024-09" db="EMBL/GenBank/DDBJ databases">
        <authorList>
            <person name="Sun Q."/>
            <person name="Mori K."/>
        </authorList>
    </citation>
    <scope>NUCLEOTIDE SEQUENCE [LARGE SCALE GENOMIC DNA]</scope>
    <source>
        <strain evidence="1 2">KCTC 22789</strain>
    </source>
</reference>
<dbReference type="RefSeq" id="WP_377699943.1">
    <property type="nucleotide sequence ID" value="NZ_JBHLWE010000047.1"/>
</dbReference>
<gene>
    <name evidence="1" type="ORF">ACFFII_16425</name>
</gene>
<sequence length="40" mass="3964">MAATLVFPEAGPPAGNPSMIQTLAAGAVNPKPHPNLLTAP</sequence>
<dbReference type="EMBL" id="JBHLWE010000047">
    <property type="protein sequence ID" value="MFC0342346.1"/>
    <property type="molecule type" value="Genomic_DNA"/>
</dbReference>
<evidence type="ECO:0000313" key="1">
    <source>
        <dbReference type="EMBL" id="MFC0342346.1"/>
    </source>
</evidence>
<dbReference type="Proteomes" id="UP001589799">
    <property type="component" value="Unassembled WGS sequence"/>
</dbReference>